<evidence type="ECO:0000313" key="1">
    <source>
        <dbReference type="EMBL" id="KAG0275179.1"/>
    </source>
</evidence>
<dbReference type="Proteomes" id="UP001194580">
    <property type="component" value="Unassembled WGS sequence"/>
</dbReference>
<name>A0AAD4H601_9FUNG</name>
<keyword evidence="2" id="KW-1185">Reference proteome</keyword>
<reference evidence="1" key="1">
    <citation type="journal article" date="2020" name="Fungal Divers.">
        <title>Resolving the Mortierellaceae phylogeny through synthesis of multi-gene phylogenetics and phylogenomics.</title>
        <authorList>
            <person name="Vandepol N."/>
            <person name="Liber J."/>
            <person name="Desiro A."/>
            <person name="Na H."/>
            <person name="Kennedy M."/>
            <person name="Barry K."/>
            <person name="Grigoriev I.V."/>
            <person name="Miller A.N."/>
            <person name="O'Donnell K."/>
            <person name="Stajich J.E."/>
            <person name="Bonito G."/>
        </authorList>
    </citation>
    <scope>NUCLEOTIDE SEQUENCE</scope>
    <source>
        <strain evidence="1">NRRL 28262</strain>
    </source>
</reference>
<proteinExistence type="predicted"/>
<comment type="caution">
    <text evidence="1">The sequence shown here is derived from an EMBL/GenBank/DDBJ whole genome shotgun (WGS) entry which is preliminary data.</text>
</comment>
<sequence>MSSSTDRFFDLPELAYSITGYLDTTDILSLVQTIRAINATRHPLPFRILNLKYDAQHVDLILCNGAIQDFSKSTHLVRMLGLTLSEFTYHYSCLVLIFDPHAEFNTSAQDKSRPYFASSSQTPSPTYTRLCWTQQMTPRSVRLTAHSASIMKIYDYTCLDGLAAGLSSLEDLDLGL</sequence>
<organism evidence="1 2">
    <name type="scientific">Linnemannia exigua</name>
    <dbReference type="NCBI Taxonomy" id="604196"/>
    <lineage>
        <taxon>Eukaryota</taxon>
        <taxon>Fungi</taxon>
        <taxon>Fungi incertae sedis</taxon>
        <taxon>Mucoromycota</taxon>
        <taxon>Mortierellomycotina</taxon>
        <taxon>Mortierellomycetes</taxon>
        <taxon>Mortierellales</taxon>
        <taxon>Mortierellaceae</taxon>
        <taxon>Linnemannia</taxon>
    </lineage>
</organism>
<dbReference type="EMBL" id="JAAAIL010000512">
    <property type="protein sequence ID" value="KAG0275179.1"/>
    <property type="molecule type" value="Genomic_DNA"/>
</dbReference>
<gene>
    <name evidence="1" type="ORF">BGZ95_009114</name>
</gene>
<evidence type="ECO:0000313" key="2">
    <source>
        <dbReference type="Proteomes" id="UP001194580"/>
    </source>
</evidence>
<dbReference type="AlphaFoldDB" id="A0AAD4H601"/>
<accession>A0AAD4H601</accession>
<protein>
    <recommendedName>
        <fullName evidence="3">F-box domain-containing protein</fullName>
    </recommendedName>
</protein>
<evidence type="ECO:0008006" key="3">
    <source>
        <dbReference type="Google" id="ProtNLM"/>
    </source>
</evidence>